<proteinExistence type="predicted"/>
<evidence type="ECO:0000313" key="2">
    <source>
        <dbReference type="Proteomes" id="UP000243739"/>
    </source>
</evidence>
<gene>
    <name evidence="1" type="ORF">BHF71_00130</name>
</gene>
<dbReference type="Pfam" id="PF02620">
    <property type="entry name" value="YceD"/>
    <property type="match status" value="1"/>
</dbReference>
<dbReference type="OrthoDB" id="9790372at2"/>
<comment type="caution">
    <text evidence="1">The sequence shown here is derived from an EMBL/GenBank/DDBJ whole genome shotgun (WGS) entry which is preliminary data.</text>
</comment>
<sequence>MKIRIWEIDNQNGSLDFNYTENLNHLAKEINQIIEISPVNVIGSASKMADVYTIEGKVKATIKLQCSRCLTPFDFHLESDFKEVLVPQDVDVDWEQGENIRPLESDEIDITSIVEEAMLLDVPYIPVCDEDCKGLCQVCGTNLNETDCECETETIDPRLAELAKWFDQDDAD</sequence>
<name>A0A1D2YXH1_9BACI</name>
<accession>A0A1D2YXH1</accession>
<evidence type="ECO:0000313" key="1">
    <source>
        <dbReference type="EMBL" id="OEG00353.1"/>
    </source>
</evidence>
<organism evidence="1 2">
    <name type="scientific">Vulcanibacillus modesticaldus</name>
    <dbReference type="NCBI Taxonomy" id="337097"/>
    <lineage>
        <taxon>Bacteria</taxon>
        <taxon>Bacillati</taxon>
        <taxon>Bacillota</taxon>
        <taxon>Bacilli</taxon>
        <taxon>Bacillales</taxon>
        <taxon>Bacillaceae</taxon>
        <taxon>Vulcanibacillus</taxon>
    </lineage>
</organism>
<keyword evidence="2" id="KW-1185">Reference proteome</keyword>
<dbReference type="PANTHER" id="PTHR34374">
    <property type="entry name" value="LARGE RIBOSOMAL RNA SUBUNIT ACCUMULATION PROTEIN YCED HOMOLOG 1, CHLOROPLASTIC"/>
    <property type="match status" value="1"/>
</dbReference>
<dbReference type="Proteomes" id="UP000243739">
    <property type="component" value="Unassembled WGS sequence"/>
</dbReference>
<dbReference type="STRING" id="337097.BHF71_00130"/>
<evidence type="ECO:0008006" key="3">
    <source>
        <dbReference type="Google" id="ProtNLM"/>
    </source>
</evidence>
<reference evidence="1 2" key="1">
    <citation type="submission" date="2016-09" db="EMBL/GenBank/DDBJ databases">
        <title>Draft genome sequence for the type strain of Vulcanibacillus modesticaldus BR, a strictly anaerobic, moderately thermophilic, and nitrate-reducing bacterium from deep sea-hydrothermal vents of the Mid-Atlantic Ridge.</title>
        <authorList>
            <person name="Abin C.A."/>
            <person name="Hollibaugh J.T."/>
        </authorList>
    </citation>
    <scope>NUCLEOTIDE SEQUENCE [LARGE SCALE GENOMIC DNA]</scope>
    <source>
        <strain evidence="1 2">BR</strain>
    </source>
</reference>
<dbReference type="InterPro" id="IPR003772">
    <property type="entry name" value="YceD"/>
</dbReference>
<dbReference type="RefSeq" id="WP_069655666.1">
    <property type="nucleotide sequence ID" value="NZ_MIJF01000001.1"/>
</dbReference>
<dbReference type="AlphaFoldDB" id="A0A1D2YXH1"/>
<protein>
    <recommendedName>
        <fullName evidence="3">Metal-binding protein</fullName>
    </recommendedName>
</protein>
<dbReference type="EMBL" id="MIJF01000001">
    <property type="protein sequence ID" value="OEG00353.1"/>
    <property type="molecule type" value="Genomic_DNA"/>
</dbReference>
<dbReference type="PANTHER" id="PTHR34374:SF1">
    <property type="entry name" value="LARGE RIBOSOMAL RNA SUBUNIT ACCUMULATION PROTEIN YCED HOMOLOG 1, CHLOROPLASTIC"/>
    <property type="match status" value="1"/>
</dbReference>